<dbReference type="NCBIfam" id="NF009219">
    <property type="entry name" value="PRK12567.1-3"/>
    <property type="match status" value="1"/>
</dbReference>
<evidence type="ECO:0000313" key="9">
    <source>
        <dbReference type="EMBL" id="QDZ40784.1"/>
    </source>
</evidence>
<dbReference type="GO" id="GO:0005886">
    <property type="term" value="C:plasma membrane"/>
    <property type="evidence" value="ECO:0007669"/>
    <property type="project" value="UniProtKB-SubCell"/>
</dbReference>
<evidence type="ECO:0000256" key="2">
    <source>
        <dbReference type="ARBA" id="ARBA00009425"/>
    </source>
</evidence>
<feature type="transmembrane region" description="Helical" evidence="7">
    <location>
        <begin position="56"/>
        <end position="74"/>
    </location>
</feature>
<evidence type="ECO:0000259" key="8">
    <source>
        <dbReference type="Pfam" id="PF04039"/>
    </source>
</evidence>
<feature type="transmembrane region" description="Helical" evidence="7">
    <location>
        <begin position="5"/>
        <end position="23"/>
    </location>
</feature>
<evidence type="ECO:0000256" key="7">
    <source>
        <dbReference type="SAM" id="Phobius"/>
    </source>
</evidence>
<evidence type="ECO:0000256" key="1">
    <source>
        <dbReference type="ARBA" id="ARBA00004651"/>
    </source>
</evidence>
<evidence type="ECO:0000256" key="4">
    <source>
        <dbReference type="ARBA" id="ARBA00022692"/>
    </source>
</evidence>
<comment type="similarity">
    <text evidence="2">Belongs to the CPA3 antiporters (TC 2.A.63) subunit B family.</text>
</comment>
<feature type="transmembrane region" description="Helical" evidence="7">
    <location>
        <begin position="189"/>
        <end position="215"/>
    </location>
</feature>
<organism evidence="9 10">
    <name type="scientific">Euhalothece natronophila Z-M001</name>
    <dbReference type="NCBI Taxonomy" id="522448"/>
    <lineage>
        <taxon>Bacteria</taxon>
        <taxon>Bacillati</taxon>
        <taxon>Cyanobacteriota</taxon>
        <taxon>Cyanophyceae</taxon>
        <taxon>Oscillatoriophycideae</taxon>
        <taxon>Chroococcales</taxon>
        <taxon>Halothecacae</taxon>
        <taxon>Halothece cluster</taxon>
        <taxon>Euhalothece</taxon>
    </lineage>
</organism>
<accession>A0A5B8NNZ1</accession>
<comment type="subcellular location">
    <subcellularLocation>
        <location evidence="1">Cell membrane</location>
        <topology evidence="1">Multi-pass membrane protein</topology>
    </subcellularLocation>
</comment>
<dbReference type="KEGG" id="enn:FRE64_13040"/>
<evidence type="ECO:0000256" key="3">
    <source>
        <dbReference type="ARBA" id="ARBA00022475"/>
    </source>
</evidence>
<keyword evidence="3" id="KW-1003">Cell membrane</keyword>
<dbReference type="InterPro" id="IPR050622">
    <property type="entry name" value="CPA3_antiporter_subunitB"/>
</dbReference>
<reference evidence="9" key="1">
    <citation type="submission" date="2019-08" db="EMBL/GenBank/DDBJ databases">
        <title>Carotenoids and Carotenoid Binding Proteins in the Halophilic Cyanobacterium Euhalothece sp. ZM00.</title>
        <authorList>
            <person name="Cho S.M."/>
            <person name="Song J.Y."/>
            <person name="Park Y.-I."/>
        </authorList>
    </citation>
    <scope>NUCLEOTIDE SEQUENCE [LARGE SCALE GENOMIC DNA]</scope>
    <source>
        <strain evidence="9">Z-M001</strain>
    </source>
</reference>
<sequence>MKWIYIAAGIAFYIKMIILSPALEFEELPIVDLIVEDTGIPNAVSGILFRNRLFDTIFEVVVFTMAIMGVQFLLSNEKPSRTIYQFSDHPSIILAQLGATIAALIGIELTISGHLSPGGGFAAGVIGGTAIGLITVTSSSQWIEFLYQRFRAALWEKVLVLNFIIVAAFTLVGLELPHGEYGTIFSGSWIPILNILVAMKVALGSWTAVLVFILYRGLL</sequence>
<dbReference type="RefSeq" id="WP_146296624.1">
    <property type="nucleotide sequence ID" value="NZ_CP042326.1"/>
</dbReference>
<dbReference type="AlphaFoldDB" id="A0A5B8NNZ1"/>
<name>A0A5B8NNZ1_9CHRO</name>
<feature type="transmembrane region" description="Helical" evidence="7">
    <location>
        <begin position="94"/>
        <end position="115"/>
    </location>
</feature>
<keyword evidence="10" id="KW-1185">Reference proteome</keyword>
<dbReference type="OrthoDB" id="422218at2"/>
<dbReference type="Proteomes" id="UP000318453">
    <property type="component" value="Chromosome"/>
</dbReference>
<dbReference type="InterPro" id="IPR007182">
    <property type="entry name" value="MnhB"/>
</dbReference>
<proteinExistence type="inferred from homology"/>
<keyword evidence="4 7" id="KW-0812">Transmembrane</keyword>
<feature type="transmembrane region" description="Helical" evidence="7">
    <location>
        <begin position="159"/>
        <end position="177"/>
    </location>
</feature>
<evidence type="ECO:0000256" key="5">
    <source>
        <dbReference type="ARBA" id="ARBA00022989"/>
    </source>
</evidence>
<evidence type="ECO:0000256" key="6">
    <source>
        <dbReference type="ARBA" id="ARBA00023136"/>
    </source>
</evidence>
<dbReference type="Pfam" id="PF04039">
    <property type="entry name" value="MnhB"/>
    <property type="match status" value="1"/>
</dbReference>
<protein>
    <submittedName>
        <fullName evidence="9">Cation:proton antiporter</fullName>
    </submittedName>
</protein>
<gene>
    <name evidence="9" type="ORF">FRE64_13040</name>
</gene>
<evidence type="ECO:0000313" key="10">
    <source>
        <dbReference type="Proteomes" id="UP000318453"/>
    </source>
</evidence>
<dbReference type="PANTHER" id="PTHR33932">
    <property type="entry name" value="NA(+)/H(+) ANTIPORTER SUBUNIT B"/>
    <property type="match status" value="1"/>
</dbReference>
<dbReference type="PANTHER" id="PTHR33932:SF4">
    <property type="entry name" value="NA(+)_H(+) ANTIPORTER SUBUNIT B"/>
    <property type="match status" value="1"/>
</dbReference>
<dbReference type="EMBL" id="CP042326">
    <property type="protein sequence ID" value="QDZ40784.1"/>
    <property type="molecule type" value="Genomic_DNA"/>
</dbReference>
<feature type="transmembrane region" description="Helical" evidence="7">
    <location>
        <begin position="121"/>
        <end position="147"/>
    </location>
</feature>
<keyword evidence="5 7" id="KW-1133">Transmembrane helix</keyword>
<feature type="domain" description="Na+/H+ antiporter MnhB subunit-related protein" evidence="8">
    <location>
        <begin position="93"/>
        <end position="207"/>
    </location>
</feature>
<keyword evidence="6 7" id="KW-0472">Membrane</keyword>